<reference evidence="2" key="2">
    <citation type="journal article" date="2015" name="Data Brief">
        <title>Shoot transcriptome of the giant reed, Arundo donax.</title>
        <authorList>
            <person name="Barrero R.A."/>
            <person name="Guerrero F.D."/>
            <person name="Moolhuijzen P."/>
            <person name="Goolsby J.A."/>
            <person name="Tidwell J."/>
            <person name="Bellgard S.E."/>
            <person name="Bellgard M.I."/>
        </authorList>
    </citation>
    <scope>NUCLEOTIDE SEQUENCE</scope>
    <source>
        <tissue evidence="2">Shoot tissue taken approximately 20 cm above the soil surface</tissue>
    </source>
</reference>
<accession>A0A0A9C1H5</accession>
<reference evidence="2" key="1">
    <citation type="submission" date="2014-09" db="EMBL/GenBank/DDBJ databases">
        <authorList>
            <person name="Magalhaes I.L.F."/>
            <person name="Oliveira U."/>
            <person name="Santos F.R."/>
            <person name="Vidigal T.H.D.A."/>
            <person name="Brescovit A.D."/>
            <person name="Santos A.J."/>
        </authorList>
    </citation>
    <scope>NUCLEOTIDE SEQUENCE</scope>
    <source>
        <tissue evidence="2">Shoot tissue taken approximately 20 cm above the soil surface</tissue>
    </source>
</reference>
<evidence type="ECO:0000313" key="2">
    <source>
        <dbReference type="EMBL" id="JAD68318.1"/>
    </source>
</evidence>
<feature type="transmembrane region" description="Helical" evidence="1">
    <location>
        <begin position="28"/>
        <end position="52"/>
    </location>
</feature>
<evidence type="ECO:0000256" key="1">
    <source>
        <dbReference type="SAM" id="Phobius"/>
    </source>
</evidence>
<protein>
    <submittedName>
        <fullName evidence="2">Uncharacterized protein</fullName>
    </submittedName>
</protein>
<sequence length="113" mass="13114">MQYLFRITNGKEYGPEMKRSVLQVLLEILIRLFQYMVIIPLVAVGLGTIHLFLTNRIVHLFPPFFHFGMAALLRQPVIVLKLIVFEAVRVSPGPSYGFHFRVQGSDIFHHFLF</sequence>
<keyword evidence="1" id="KW-0812">Transmembrane</keyword>
<proteinExistence type="predicted"/>
<keyword evidence="1" id="KW-1133">Transmembrane helix</keyword>
<organism evidence="2">
    <name type="scientific">Arundo donax</name>
    <name type="common">Giant reed</name>
    <name type="synonym">Donax arundinaceus</name>
    <dbReference type="NCBI Taxonomy" id="35708"/>
    <lineage>
        <taxon>Eukaryota</taxon>
        <taxon>Viridiplantae</taxon>
        <taxon>Streptophyta</taxon>
        <taxon>Embryophyta</taxon>
        <taxon>Tracheophyta</taxon>
        <taxon>Spermatophyta</taxon>
        <taxon>Magnoliopsida</taxon>
        <taxon>Liliopsida</taxon>
        <taxon>Poales</taxon>
        <taxon>Poaceae</taxon>
        <taxon>PACMAD clade</taxon>
        <taxon>Arundinoideae</taxon>
        <taxon>Arundineae</taxon>
        <taxon>Arundo</taxon>
    </lineage>
</organism>
<dbReference type="EMBL" id="GBRH01229577">
    <property type="protein sequence ID" value="JAD68318.1"/>
    <property type="molecule type" value="Transcribed_RNA"/>
</dbReference>
<name>A0A0A9C1H5_ARUDO</name>
<dbReference type="AlphaFoldDB" id="A0A0A9C1H5"/>
<keyword evidence="1" id="KW-0472">Membrane</keyword>